<proteinExistence type="predicted"/>
<evidence type="ECO:0000313" key="2">
    <source>
        <dbReference type="EMBL" id="MFC6770294.1"/>
    </source>
</evidence>
<dbReference type="AlphaFoldDB" id="A0ABD5T0K0"/>
<reference evidence="2 3" key="1">
    <citation type="journal article" date="2019" name="Int. J. Syst. Evol. Microbiol.">
        <title>The Global Catalogue of Microorganisms (GCM) 10K type strain sequencing project: providing services to taxonomists for standard genome sequencing and annotation.</title>
        <authorList>
            <consortium name="The Broad Institute Genomics Platform"/>
            <consortium name="The Broad Institute Genome Sequencing Center for Infectious Disease"/>
            <person name="Wu L."/>
            <person name="Ma J."/>
        </authorList>
    </citation>
    <scope>NUCLEOTIDE SEQUENCE [LARGE SCALE GENOMIC DNA]</scope>
    <source>
        <strain evidence="2 3">PJ61</strain>
    </source>
</reference>
<feature type="region of interest" description="Disordered" evidence="1">
    <location>
        <begin position="373"/>
        <end position="392"/>
    </location>
</feature>
<dbReference type="SUPFAM" id="SSF56726">
    <property type="entry name" value="DNA topoisomerase IV, alpha subunit"/>
    <property type="match status" value="1"/>
</dbReference>
<protein>
    <submittedName>
        <fullName evidence="2">Uncharacterized protein</fullName>
    </submittedName>
</protein>
<dbReference type="Proteomes" id="UP001596274">
    <property type="component" value="Unassembled WGS sequence"/>
</dbReference>
<evidence type="ECO:0000313" key="3">
    <source>
        <dbReference type="Proteomes" id="UP001596274"/>
    </source>
</evidence>
<sequence length="436" mass="49890">MSPTKVRTPTLSELQTWERPDFERYEPCLYQGDVSPKRVIQTIIRAANRELSWRGERNANSLRDFWYNPTKPLLEAAFPGKLNDDSFDFVRRMSQYLSEALSDMVQDGEVTYRELNILDESRERRLELDSIENDKILFVEKEAAYRKLRPLGEVYELSIISGSGWQATALIEDLAYELDNGTDYTIFILTDYDPTGWNIGKDFYERSHRLGVGIEKVKRIGIFPDQLDEETVEKQMFSPPINSDRDREWLDEYGINDRFGLEIEAIGDLNRKGEALREMVVDQLRDELDVRRRRDRDVSRALAGSADAVTEAVFRSMTAEFKVAVAREIEKIIAEADGVKTIEYDEGEDTFRANADLDTADSGSNVLPTPYNENALHNGAISGDAPTPDRDPTADALLSQLDARINNGEIEVEELLSRIEDRIEETNFETADLTFR</sequence>
<organism evidence="2 3">
    <name type="scientific">Halorubrum pallidum</name>
    <dbReference type="NCBI Taxonomy" id="1526114"/>
    <lineage>
        <taxon>Archaea</taxon>
        <taxon>Methanobacteriati</taxon>
        <taxon>Methanobacteriota</taxon>
        <taxon>Stenosarchaea group</taxon>
        <taxon>Halobacteria</taxon>
        <taxon>Halobacteriales</taxon>
        <taxon>Haloferacaceae</taxon>
        <taxon>Halorubrum</taxon>
    </lineage>
</organism>
<evidence type="ECO:0000256" key="1">
    <source>
        <dbReference type="SAM" id="MobiDB-lite"/>
    </source>
</evidence>
<accession>A0ABD5T0K0</accession>
<dbReference type="EMBL" id="JBHSWT010000043">
    <property type="protein sequence ID" value="MFC6770294.1"/>
    <property type="molecule type" value="Genomic_DNA"/>
</dbReference>
<dbReference type="Gene3D" id="3.40.1360.10">
    <property type="match status" value="1"/>
</dbReference>
<comment type="caution">
    <text evidence="2">The sequence shown here is derived from an EMBL/GenBank/DDBJ whole genome shotgun (WGS) entry which is preliminary data.</text>
</comment>
<keyword evidence="3" id="KW-1185">Reference proteome</keyword>
<name>A0ABD5T0K0_9EURY</name>
<gene>
    <name evidence="2" type="ORF">ACFQDD_01930</name>
</gene>
<dbReference type="InterPro" id="IPR036078">
    <property type="entry name" value="Spo11/TopoVI_A_sf"/>
</dbReference>